<evidence type="ECO:0000313" key="3">
    <source>
        <dbReference type="Proteomes" id="UP001224775"/>
    </source>
</evidence>
<feature type="compositionally biased region" description="Basic and acidic residues" evidence="1">
    <location>
        <begin position="364"/>
        <end position="375"/>
    </location>
</feature>
<evidence type="ECO:0000256" key="1">
    <source>
        <dbReference type="SAM" id="MobiDB-lite"/>
    </source>
</evidence>
<accession>A0AAD9DHS5</accession>
<feature type="region of interest" description="Disordered" evidence="1">
    <location>
        <begin position="288"/>
        <end position="319"/>
    </location>
</feature>
<feature type="region of interest" description="Disordered" evidence="1">
    <location>
        <begin position="758"/>
        <end position="813"/>
    </location>
</feature>
<proteinExistence type="predicted"/>
<protein>
    <submittedName>
        <fullName evidence="2">Uncharacterized protein</fullName>
    </submittedName>
</protein>
<feature type="region of interest" description="Disordered" evidence="1">
    <location>
        <begin position="364"/>
        <end position="439"/>
    </location>
</feature>
<comment type="caution">
    <text evidence="2">The sequence shown here is derived from an EMBL/GenBank/DDBJ whole genome shotgun (WGS) entry which is preliminary data.</text>
</comment>
<dbReference type="EMBL" id="JATAAI010000002">
    <property type="protein sequence ID" value="KAK1747702.1"/>
    <property type="molecule type" value="Genomic_DNA"/>
</dbReference>
<organism evidence="2 3">
    <name type="scientific">Skeletonema marinoi</name>
    <dbReference type="NCBI Taxonomy" id="267567"/>
    <lineage>
        <taxon>Eukaryota</taxon>
        <taxon>Sar</taxon>
        <taxon>Stramenopiles</taxon>
        <taxon>Ochrophyta</taxon>
        <taxon>Bacillariophyta</taxon>
        <taxon>Coscinodiscophyceae</taxon>
        <taxon>Thalassiosirophycidae</taxon>
        <taxon>Thalassiosirales</taxon>
        <taxon>Skeletonemataceae</taxon>
        <taxon>Skeletonema</taxon>
        <taxon>Skeletonema marinoi-dohrnii complex</taxon>
    </lineage>
</organism>
<name>A0AAD9DHS5_9STRA</name>
<keyword evidence="3" id="KW-1185">Reference proteome</keyword>
<sequence>MMDRNGFWKDTRSRGLLMVTLRGKFKGEDNLRWHLVPIVDVTSSGIQVRKWVRRLLFIRCHVDGVEEGPLFVNEAGKQARLSDYNSDFQTTQRFTGECALEPGNQHSQGMEHPEMMDRNGFWKDTRSRGLLMVTLRGKFKGEDNLRWHLVPIVDVTSSGIQVRKWVRRLLFIRCHVDGVEEGPLFVNEAGKQARLSDYNSDFQMFIKQARERHPKVFSSKVEVEDYNLRRSLRRGSTTQAHNNGVLASTIELNNRWRKKEAAKGAELGLAMRPFQLWILRYGTRGHSSDNNNEDDNSISSMNQNNDATGGGSSAFEEITRSNPDIPDELLTQTLRHYQEEHPSLPVGVIGACHFQLRGKKMPSLKDVKSMRENARRRMSRPQVSREGQQLEVHDGGRWGVERPLTLNPPPSPSTNRDCRDRVARVAADRDDRDRDRNQDNLNMIANLMRQQLSTQNETNDTFRQEMFSLREDQQDQQRQINNVNNRVTVFESGQVEHRQMIDVGKQCAAIMKIIWNYRESDSDYELKTRLEIFREIKSSLKDQFVVGAITACEKQLVLSEEADSIEEIVNDEYHRNEGNLTKRACFDAIKDKLLSSFNDKEKNVYSSRLAFEEQRDDNKLIFDMLARAKMKAKADRVELDTDAFFEQLREKHPFKSSAINFVAGRRKSMLTWVDKSVKKEAKARSVEECKIDCSLYKCIECSEKRSEEYSEFHYAVATDLGKDKLATCLLCKEHEFLSTNFRRVESISVEDVREERNKLDLQSKEEKKRKKSESKESKSKKTKSAPKRKVEVVTSPIPKKRKSSDDANSEGLE</sequence>
<gene>
    <name evidence="2" type="ORF">QTG54_001665</name>
</gene>
<reference evidence="2" key="1">
    <citation type="submission" date="2023-06" db="EMBL/GenBank/DDBJ databases">
        <title>Survivors Of The Sea: Transcriptome response of Skeletonema marinoi to long-term dormancy.</title>
        <authorList>
            <person name="Pinder M.I.M."/>
            <person name="Kourtchenko O."/>
            <person name="Robertson E.K."/>
            <person name="Larsson T."/>
            <person name="Maumus F."/>
            <person name="Osuna-Cruz C.M."/>
            <person name="Vancaester E."/>
            <person name="Stenow R."/>
            <person name="Vandepoele K."/>
            <person name="Ploug H."/>
            <person name="Bruchert V."/>
            <person name="Godhe A."/>
            <person name="Topel M."/>
        </authorList>
    </citation>
    <scope>NUCLEOTIDE SEQUENCE</scope>
    <source>
        <strain evidence="2">R05AC</strain>
    </source>
</reference>
<dbReference type="AlphaFoldDB" id="A0AAD9DHS5"/>
<feature type="compositionally biased region" description="Basic and acidic residues" evidence="1">
    <location>
        <begin position="416"/>
        <end position="438"/>
    </location>
</feature>
<feature type="compositionally biased region" description="Basic and acidic residues" evidence="1">
    <location>
        <begin position="391"/>
        <end position="400"/>
    </location>
</feature>
<evidence type="ECO:0000313" key="2">
    <source>
        <dbReference type="EMBL" id="KAK1747702.1"/>
    </source>
</evidence>
<dbReference type="Proteomes" id="UP001224775">
    <property type="component" value="Unassembled WGS sequence"/>
</dbReference>